<proteinExistence type="predicted"/>
<gene>
    <name evidence="1" type="ORF">FA95DRAFT_1563740</name>
</gene>
<evidence type="ECO:0000313" key="2">
    <source>
        <dbReference type="Proteomes" id="UP000814033"/>
    </source>
</evidence>
<comment type="caution">
    <text evidence="1">The sequence shown here is derived from an EMBL/GenBank/DDBJ whole genome shotgun (WGS) entry which is preliminary data.</text>
</comment>
<reference evidence="1" key="1">
    <citation type="submission" date="2021-02" db="EMBL/GenBank/DDBJ databases">
        <authorList>
            <consortium name="DOE Joint Genome Institute"/>
            <person name="Ahrendt S."/>
            <person name="Looney B.P."/>
            <person name="Miyauchi S."/>
            <person name="Morin E."/>
            <person name="Drula E."/>
            <person name="Courty P.E."/>
            <person name="Chicoki N."/>
            <person name="Fauchery L."/>
            <person name="Kohler A."/>
            <person name="Kuo A."/>
            <person name="Labutti K."/>
            <person name="Pangilinan J."/>
            <person name="Lipzen A."/>
            <person name="Riley R."/>
            <person name="Andreopoulos W."/>
            <person name="He G."/>
            <person name="Johnson J."/>
            <person name="Barry K.W."/>
            <person name="Grigoriev I.V."/>
            <person name="Nagy L."/>
            <person name="Hibbett D."/>
            <person name="Henrissat B."/>
            <person name="Matheny P.B."/>
            <person name="Labbe J."/>
            <person name="Martin F."/>
        </authorList>
    </citation>
    <scope>NUCLEOTIDE SEQUENCE</scope>
    <source>
        <strain evidence="1">FP105234-sp</strain>
    </source>
</reference>
<reference evidence="1" key="2">
    <citation type="journal article" date="2022" name="New Phytol.">
        <title>Evolutionary transition to the ectomycorrhizal habit in the genomes of a hyperdiverse lineage of mushroom-forming fungi.</title>
        <authorList>
            <person name="Looney B."/>
            <person name="Miyauchi S."/>
            <person name="Morin E."/>
            <person name="Drula E."/>
            <person name="Courty P.E."/>
            <person name="Kohler A."/>
            <person name="Kuo A."/>
            <person name="LaButti K."/>
            <person name="Pangilinan J."/>
            <person name="Lipzen A."/>
            <person name="Riley R."/>
            <person name="Andreopoulos W."/>
            <person name="He G."/>
            <person name="Johnson J."/>
            <person name="Nolan M."/>
            <person name="Tritt A."/>
            <person name="Barry K.W."/>
            <person name="Grigoriev I.V."/>
            <person name="Nagy L.G."/>
            <person name="Hibbett D."/>
            <person name="Henrissat B."/>
            <person name="Matheny P.B."/>
            <person name="Labbe J."/>
            <person name="Martin F.M."/>
        </authorList>
    </citation>
    <scope>NUCLEOTIDE SEQUENCE</scope>
    <source>
        <strain evidence="1">FP105234-sp</strain>
    </source>
</reference>
<evidence type="ECO:0000313" key="1">
    <source>
        <dbReference type="EMBL" id="KAI0043005.1"/>
    </source>
</evidence>
<keyword evidence="2" id="KW-1185">Reference proteome</keyword>
<dbReference type="EMBL" id="MU276037">
    <property type="protein sequence ID" value="KAI0043005.1"/>
    <property type="molecule type" value="Genomic_DNA"/>
</dbReference>
<accession>A0ACB8RHD3</accession>
<protein>
    <submittedName>
        <fullName evidence="1">Uncharacterized protein</fullName>
    </submittedName>
</protein>
<sequence length="428" mass="46085">MPSQTQYKSSLSCGNVLQQLVYSQLSGTGYRNALNASAFPTLTTYISLFIPITCTNMRISLAFVTLAVAGASVPALAAPAGRPSAVEVRRRQADTDPKFNLGNVDLLGGLNTFLGVVNQLGQVSNAINQRDDAELEMSRRQADTDPKFNLGNVDLLGGLNTFLGTVNQIGQASNAINQRDELELDRRQADTDPKLSGGGFLGGLSGSVDLIQQIGQLVNTFSQRDELEPELSRRQDADPKVSGGGFLGGLSGSVDLINQIGGLVNTFLKRAELELELSRRQVADPKVSGGGFLGGLSGSVDLINQIGQLVNTFSQRDELELELRCVRPLRGSCAVDRTAFSAAVPRALLATFSTRLAYSSTSATSLRLRAYIHQMVSPPSTEQFSQPPPGCGSQLEGQRRRLPGRSERFSRLDQPNWPTRQHLQPARA</sequence>
<dbReference type="Proteomes" id="UP000814033">
    <property type="component" value="Unassembled WGS sequence"/>
</dbReference>
<organism evidence="1 2">
    <name type="scientific">Auriscalpium vulgare</name>
    <dbReference type="NCBI Taxonomy" id="40419"/>
    <lineage>
        <taxon>Eukaryota</taxon>
        <taxon>Fungi</taxon>
        <taxon>Dikarya</taxon>
        <taxon>Basidiomycota</taxon>
        <taxon>Agaricomycotina</taxon>
        <taxon>Agaricomycetes</taxon>
        <taxon>Russulales</taxon>
        <taxon>Auriscalpiaceae</taxon>
        <taxon>Auriscalpium</taxon>
    </lineage>
</organism>
<name>A0ACB8RHD3_9AGAM</name>